<protein>
    <submittedName>
        <fullName evidence="1">Uncharacterized protein</fullName>
    </submittedName>
</protein>
<organism evidence="1 2">
    <name type="scientific">Miscanthus lutarioriparius</name>
    <dbReference type="NCBI Taxonomy" id="422564"/>
    <lineage>
        <taxon>Eukaryota</taxon>
        <taxon>Viridiplantae</taxon>
        <taxon>Streptophyta</taxon>
        <taxon>Embryophyta</taxon>
        <taxon>Tracheophyta</taxon>
        <taxon>Spermatophyta</taxon>
        <taxon>Magnoliopsida</taxon>
        <taxon>Liliopsida</taxon>
        <taxon>Poales</taxon>
        <taxon>Poaceae</taxon>
        <taxon>PACMAD clade</taxon>
        <taxon>Panicoideae</taxon>
        <taxon>Andropogonodae</taxon>
        <taxon>Andropogoneae</taxon>
        <taxon>Saccharinae</taxon>
        <taxon>Miscanthus</taxon>
    </lineage>
</organism>
<evidence type="ECO:0000313" key="1">
    <source>
        <dbReference type="EMBL" id="CAD6272195.1"/>
    </source>
</evidence>
<name>A0A811RQS3_9POAL</name>
<reference evidence="1" key="1">
    <citation type="submission" date="2020-10" db="EMBL/GenBank/DDBJ databases">
        <authorList>
            <person name="Han B."/>
            <person name="Lu T."/>
            <person name="Zhao Q."/>
            <person name="Huang X."/>
            <person name="Zhao Y."/>
        </authorList>
    </citation>
    <scope>NUCLEOTIDE SEQUENCE</scope>
</reference>
<keyword evidence="2" id="KW-1185">Reference proteome</keyword>
<gene>
    <name evidence="1" type="ORF">NCGR_LOCUS55470</name>
</gene>
<comment type="caution">
    <text evidence="1">The sequence shown here is derived from an EMBL/GenBank/DDBJ whole genome shotgun (WGS) entry which is preliminary data.</text>
</comment>
<dbReference type="Proteomes" id="UP000604825">
    <property type="component" value="Unassembled WGS sequence"/>
</dbReference>
<dbReference type="EMBL" id="CAJGYO010000016">
    <property type="protein sequence ID" value="CAD6272195.1"/>
    <property type="molecule type" value="Genomic_DNA"/>
</dbReference>
<sequence length="120" mass="14676">MLFQADEAFLEEEKKEVLKETIRVEREGYDRMEAYYKTRESKLKEEIADLRDKARDFGLHNDYLDYKVLELEDAFERKKRCLRDHIEMEKRYGFRKMMLESRCNMLEREVVQLSVNTAHN</sequence>
<proteinExistence type="predicted"/>
<accession>A0A811RQS3</accession>
<evidence type="ECO:0000313" key="2">
    <source>
        <dbReference type="Proteomes" id="UP000604825"/>
    </source>
</evidence>
<dbReference type="AlphaFoldDB" id="A0A811RQS3"/>